<evidence type="ECO:0000313" key="2">
    <source>
        <dbReference type="Proteomes" id="UP000231279"/>
    </source>
</evidence>
<name>A0A2G9HCS8_9LAMI</name>
<reference evidence="2" key="1">
    <citation type="journal article" date="2018" name="Gigascience">
        <title>Genome assembly of the Pink Ipe (Handroanthus impetiginosus, Bignoniaceae), a highly valued, ecologically keystone Neotropical timber forest tree.</title>
        <authorList>
            <person name="Silva-Junior O.B."/>
            <person name="Grattapaglia D."/>
            <person name="Novaes E."/>
            <person name="Collevatti R.G."/>
        </authorList>
    </citation>
    <scope>NUCLEOTIDE SEQUENCE [LARGE SCALE GENOMIC DNA]</scope>
    <source>
        <strain evidence="2">cv. UFG-1</strain>
    </source>
</reference>
<dbReference type="InterPro" id="IPR018971">
    <property type="entry name" value="DUF1997"/>
</dbReference>
<evidence type="ECO:0000313" key="1">
    <source>
        <dbReference type="EMBL" id="PIN15332.1"/>
    </source>
</evidence>
<gene>
    <name evidence="1" type="ORF">CDL12_12032</name>
</gene>
<dbReference type="Proteomes" id="UP000231279">
    <property type="component" value="Unassembled WGS sequence"/>
</dbReference>
<dbReference type="AlphaFoldDB" id="A0A2G9HCS8"/>
<proteinExistence type="predicted"/>
<protein>
    <submittedName>
        <fullName evidence="1">Uncharacterized protein</fullName>
    </submittedName>
</protein>
<dbReference type="PANTHER" id="PTHR34131:SF2">
    <property type="entry name" value="FAMILY PROTEIN, PUTATIVE (DUF1997)-RELATED"/>
    <property type="match status" value="1"/>
</dbReference>
<organism evidence="1 2">
    <name type="scientific">Handroanthus impetiginosus</name>
    <dbReference type="NCBI Taxonomy" id="429701"/>
    <lineage>
        <taxon>Eukaryota</taxon>
        <taxon>Viridiplantae</taxon>
        <taxon>Streptophyta</taxon>
        <taxon>Embryophyta</taxon>
        <taxon>Tracheophyta</taxon>
        <taxon>Spermatophyta</taxon>
        <taxon>Magnoliopsida</taxon>
        <taxon>eudicotyledons</taxon>
        <taxon>Gunneridae</taxon>
        <taxon>Pentapetalae</taxon>
        <taxon>asterids</taxon>
        <taxon>lamiids</taxon>
        <taxon>Lamiales</taxon>
        <taxon>Bignoniaceae</taxon>
        <taxon>Crescentiina</taxon>
        <taxon>Tabebuia alliance</taxon>
        <taxon>Handroanthus</taxon>
    </lineage>
</organism>
<keyword evidence="2" id="KW-1185">Reference proteome</keyword>
<comment type="caution">
    <text evidence="1">The sequence shown here is derived from an EMBL/GenBank/DDBJ whole genome shotgun (WGS) entry which is preliminary data.</text>
</comment>
<accession>A0A2G9HCS8</accession>
<dbReference type="PANTHER" id="PTHR34131">
    <property type="entry name" value="(RAP ANNOTATION RELEASE2) GALACTOSE-BINDING LIKE DOMAIN CONTAINING PROTEIN"/>
    <property type="match status" value="1"/>
</dbReference>
<dbReference type="EMBL" id="NKXS01002101">
    <property type="protein sequence ID" value="PIN15332.1"/>
    <property type="molecule type" value="Genomic_DNA"/>
</dbReference>
<dbReference type="STRING" id="429701.A0A2G9HCS8"/>
<dbReference type="OrthoDB" id="1933789at2759"/>
<sequence length="267" mass="29672">MATAKYHSDFYGHLFREMLTSRTSKRSGGIKVSVKRAKLSDSDAKRANLSARKKERIKLPNYGDGVGGNPIYHISEFFSHPSGVEAILNTRALQTYESLDSNLYRCILPQIQLLNFKVAPVLDLQVTPTSEDCVVELLSCKFEGSEVVKRQNEHFSASMRNRIKWDTINAEPFLDVDVTLNVVLEIYTQPFSLLPVSAVEGPGNIVMQALMDQFVPLLLSSYDNKFCDSQNDASPNGPVCAIALKTTAPRLRGMDCSTTQTPSMTSR</sequence>
<dbReference type="Pfam" id="PF09366">
    <property type="entry name" value="DUF1997"/>
    <property type="match status" value="1"/>
</dbReference>